<dbReference type="EMBL" id="DTET01000241">
    <property type="protein sequence ID" value="HGV67072.1"/>
    <property type="molecule type" value="Genomic_DNA"/>
</dbReference>
<evidence type="ECO:0000259" key="1">
    <source>
        <dbReference type="PROSITE" id="PS50910"/>
    </source>
</evidence>
<organism evidence="2">
    <name type="scientific">Ignisphaera aggregans</name>
    <dbReference type="NCBI Taxonomy" id="334771"/>
    <lineage>
        <taxon>Archaea</taxon>
        <taxon>Thermoproteota</taxon>
        <taxon>Thermoprotei</taxon>
        <taxon>Desulfurococcales</taxon>
        <taxon>Desulfurococcaceae</taxon>
        <taxon>Ignisphaera</taxon>
    </lineage>
</organism>
<dbReference type="Gene3D" id="1.20.120.330">
    <property type="entry name" value="Nucleotidyltransferases domain 2"/>
    <property type="match status" value="1"/>
</dbReference>
<accession>A0A7J3QGP7</accession>
<dbReference type="Pfam" id="PF05168">
    <property type="entry name" value="HEPN"/>
    <property type="match status" value="1"/>
</dbReference>
<proteinExistence type="predicted"/>
<dbReference type="AlphaFoldDB" id="A0A7J3QGP7"/>
<reference evidence="2" key="1">
    <citation type="journal article" date="2020" name="mSystems">
        <title>Genome- and Community-Level Interaction Insights into Carbon Utilization and Element Cycling Functions of Hydrothermarchaeota in Hydrothermal Sediment.</title>
        <authorList>
            <person name="Zhou Z."/>
            <person name="Liu Y."/>
            <person name="Xu W."/>
            <person name="Pan J."/>
            <person name="Luo Z.H."/>
            <person name="Li M."/>
        </authorList>
    </citation>
    <scope>NUCLEOTIDE SEQUENCE [LARGE SCALE GENOMIC DNA]</scope>
    <source>
        <strain evidence="2">SpSt-721</strain>
    </source>
</reference>
<dbReference type="InterPro" id="IPR007842">
    <property type="entry name" value="HEPN_dom"/>
</dbReference>
<protein>
    <submittedName>
        <fullName evidence="2">HEPN domain-containing protein</fullName>
    </submittedName>
</protein>
<evidence type="ECO:0000313" key="2">
    <source>
        <dbReference type="EMBL" id="HGV67072.1"/>
    </source>
</evidence>
<comment type="caution">
    <text evidence="2">The sequence shown here is derived from an EMBL/GenBank/DDBJ whole genome shotgun (WGS) entry which is preliminary data.</text>
</comment>
<sequence length="81" mass="9293">MPVRDEALNWFAEANAGLRHAEASIEIGDYNWAYFAAQQVVEKALKALITHIVGEHLRSHDLVKLYRKVREFVEVKLSESL</sequence>
<dbReference type="SUPFAM" id="SSF81593">
    <property type="entry name" value="Nucleotidyltransferase substrate binding subunit/domain"/>
    <property type="match status" value="1"/>
</dbReference>
<feature type="domain" description="HEPN" evidence="1">
    <location>
        <begin position="11"/>
        <end position="81"/>
    </location>
</feature>
<dbReference type="PROSITE" id="PS50910">
    <property type="entry name" value="HEPN"/>
    <property type="match status" value="1"/>
</dbReference>
<gene>
    <name evidence="2" type="ORF">ENV02_04580</name>
</gene>
<name>A0A7J3QGP7_9CREN</name>